<dbReference type="GO" id="GO:0016787">
    <property type="term" value="F:hydrolase activity"/>
    <property type="evidence" value="ECO:0007669"/>
    <property type="project" value="UniProtKB-KW"/>
</dbReference>
<keyword evidence="11" id="KW-1185">Reference proteome</keyword>
<reference evidence="10 11" key="1">
    <citation type="submission" date="2022-11" db="EMBL/GenBank/DDBJ databases">
        <title>Nonomuraea corallina sp. nov., a new species of the genus Nonomuraea isolated from sea side sediment in Thai sea.</title>
        <authorList>
            <person name="Ngamcharungchit C."/>
            <person name="Matsumoto A."/>
            <person name="Suriyachadkun C."/>
            <person name="Panbangred W."/>
            <person name="Inahashi Y."/>
            <person name="Intra B."/>
        </authorList>
    </citation>
    <scope>NUCLEOTIDE SEQUENCE [LARGE SCALE GENOMIC DNA]</scope>
    <source>
        <strain evidence="10 11">DSM 43553</strain>
    </source>
</reference>
<evidence type="ECO:0000256" key="7">
    <source>
        <dbReference type="SAM" id="Phobius"/>
    </source>
</evidence>
<name>A0ABT4TBL2_9ACTN</name>
<dbReference type="Gene3D" id="3.40.710.10">
    <property type="entry name" value="DD-peptidase/beta-lactamase superfamily"/>
    <property type="match status" value="1"/>
</dbReference>
<keyword evidence="7" id="KW-0472">Membrane</keyword>
<feature type="chain" id="PRO_5046625916" description="Beta-lactamase" evidence="8">
    <location>
        <begin position="25"/>
        <end position="482"/>
    </location>
</feature>
<keyword evidence="4 5" id="KW-0046">Antibiotic resistance</keyword>
<feature type="signal peptide" evidence="8">
    <location>
        <begin position="1"/>
        <end position="24"/>
    </location>
</feature>
<dbReference type="EC" id="3.5.2.6" evidence="5"/>
<feature type="domain" description="Beta-lactamase-related" evidence="9">
    <location>
        <begin position="37"/>
        <end position="353"/>
    </location>
</feature>
<evidence type="ECO:0000256" key="1">
    <source>
        <dbReference type="ARBA" id="ARBA00001526"/>
    </source>
</evidence>
<evidence type="ECO:0000256" key="5">
    <source>
        <dbReference type="RuleBase" id="RU361140"/>
    </source>
</evidence>
<keyword evidence="7" id="KW-1133">Transmembrane helix</keyword>
<evidence type="ECO:0000313" key="10">
    <source>
        <dbReference type="EMBL" id="MDA0646740.1"/>
    </source>
</evidence>
<keyword evidence="7" id="KW-0812">Transmembrane</keyword>
<feature type="transmembrane region" description="Helical" evidence="7">
    <location>
        <begin position="460"/>
        <end position="481"/>
    </location>
</feature>
<evidence type="ECO:0000313" key="11">
    <source>
        <dbReference type="Proteomes" id="UP001212498"/>
    </source>
</evidence>
<evidence type="ECO:0000256" key="4">
    <source>
        <dbReference type="ARBA" id="ARBA00023251"/>
    </source>
</evidence>
<comment type="catalytic activity">
    <reaction evidence="1 5">
        <text>a beta-lactam + H2O = a substituted beta-amino acid</text>
        <dbReference type="Rhea" id="RHEA:20401"/>
        <dbReference type="ChEBI" id="CHEBI:15377"/>
        <dbReference type="ChEBI" id="CHEBI:35627"/>
        <dbReference type="ChEBI" id="CHEBI:140347"/>
        <dbReference type="EC" id="3.5.2.6"/>
    </reaction>
</comment>
<dbReference type="PANTHER" id="PTHR46825:SF9">
    <property type="entry name" value="BETA-LACTAMASE-RELATED DOMAIN-CONTAINING PROTEIN"/>
    <property type="match status" value="1"/>
</dbReference>
<accession>A0ABT4TBL2</accession>
<sequence>MKRAAALAALVVAALALFPAPSPPALGEATTGDPALAKLVRSAAGEGGYRGLSVALVEDGRIRHAGVGDTGGPDPRPVDEHTSYELGSIAKPMTGMLLASLAGEGLSPGTPVRDKLPGVRFSDPAVGSATLAELSSHRAGVPSVRVTPLSFLRSYLYVFAGQDPYGAAGTRSMLDDAAAVSAEGRGEVAYSNLGVALLGQALAEHAGTGYEDLLRGRILAPLGMDSTVVLGPDEPLPAGHAHGEEKNGLPMEPWRDHGHAGAGGAVWSTSHDVARLVQGVMAGSAPGADAATPRFDAGRDERIGYGWFTTRHGEREITWHNGGTGGFRTYAGFDRASGRGVVVMGNTGTPVDGVGLRLLGVEAPDDDGPEIRPLVFALTFPFAGLGLLYSAFRTPGLDRVSVVSRVLYGMLFLGLGHTAGAWGVVPPFVWALGAGVLGAATAAALTRWPGLPLSAKPVRWHTWLSPAIPAALLIGFTVVLVT</sequence>
<feature type="region of interest" description="Disordered" evidence="6">
    <location>
        <begin position="234"/>
        <end position="265"/>
    </location>
</feature>
<feature type="transmembrane region" description="Helical" evidence="7">
    <location>
        <begin position="404"/>
        <end position="422"/>
    </location>
</feature>
<feature type="transmembrane region" description="Helical" evidence="7">
    <location>
        <begin position="374"/>
        <end position="392"/>
    </location>
</feature>
<evidence type="ECO:0000259" key="9">
    <source>
        <dbReference type="Pfam" id="PF00144"/>
    </source>
</evidence>
<dbReference type="PROSITE" id="PS00336">
    <property type="entry name" value="BETA_LACTAMASE_C"/>
    <property type="match status" value="1"/>
</dbReference>
<gene>
    <name evidence="10" type="ORF">OUY24_39460</name>
</gene>
<dbReference type="InterPro" id="IPR001466">
    <property type="entry name" value="Beta-lactam-related"/>
</dbReference>
<dbReference type="Pfam" id="PF00144">
    <property type="entry name" value="Beta-lactamase"/>
    <property type="match status" value="1"/>
</dbReference>
<dbReference type="SUPFAM" id="SSF56601">
    <property type="entry name" value="beta-lactamase/transpeptidase-like"/>
    <property type="match status" value="1"/>
</dbReference>
<evidence type="ECO:0000256" key="8">
    <source>
        <dbReference type="SAM" id="SignalP"/>
    </source>
</evidence>
<protein>
    <recommendedName>
        <fullName evidence="5">Beta-lactamase</fullName>
        <ecNumber evidence="5">3.5.2.6</ecNumber>
    </recommendedName>
</protein>
<organism evidence="10 11">
    <name type="scientific">Nonomuraea ferruginea</name>
    <dbReference type="NCBI Taxonomy" id="46174"/>
    <lineage>
        <taxon>Bacteria</taxon>
        <taxon>Bacillati</taxon>
        <taxon>Actinomycetota</taxon>
        <taxon>Actinomycetes</taxon>
        <taxon>Streptosporangiales</taxon>
        <taxon>Streptosporangiaceae</taxon>
        <taxon>Nonomuraea</taxon>
    </lineage>
</organism>
<proteinExistence type="inferred from homology"/>
<dbReference type="InterPro" id="IPR012338">
    <property type="entry name" value="Beta-lactam/transpept-like"/>
</dbReference>
<dbReference type="PANTHER" id="PTHR46825">
    <property type="entry name" value="D-ALANYL-D-ALANINE-CARBOXYPEPTIDASE/ENDOPEPTIDASE AMPH"/>
    <property type="match status" value="1"/>
</dbReference>
<feature type="transmembrane region" description="Helical" evidence="7">
    <location>
        <begin position="428"/>
        <end position="448"/>
    </location>
</feature>
<comment type="similarity">
    <text evidence="2 5">Belongs to the class-C beta-lactamase family.</text>
</comment>
<dbReference type="EMBL" id="JAPNUD010000221">
    <property type="protein sequence ID" value="MDA0646740.1"/>
    <property type="molecule type" value="Genomic_DNA"/>
</dbReference>
<dbReference type="InterPro" id="IPR001586">
    <property type="entry name" value="Beta-lactam_class-C_AS"/>
</dbReference>
<feature type="compositionally biased region" description="Basic and acidic residues" evidence="6">
    <location>
        <begin position="241"/>
        <end position="259"/>
    </location>
</feature>
<dbReference type="RefSeq" id="WP_271279935.1">
    <property type="nucleotide sequence ID" value="NZ_BAABFD010000009.1"/>
</dbReference>
<dbReference type="InterPro" id="IPR050491">
    <property type="entry name" value="AmpC-like"/>
</dbReference>
<keyword evidence="8" id="KW-0732">Signal</keyword>
<comment type="caution">
    <text evidence="10">The sequence shown here is derived from an EMBL/GenBank/DDBJ whole genome shotgun (WGS) entry which is preliminary data.</text>
</comment>
<keyword evidence="3 5" id="KW-0378">Hydrolase</keyword>
<evidence type="ECO:0000256" key="2">
    <source>
        <dbReference type="ARBA" id="ARBA00007840"/>
    </source>
</evidence>
<evidence type="ECO:0000256" key="3">
    <source>
        <dbReference type="ARBA" id="ARBA00022801"/>
    </source>
</evidence>
<evidence type="ECO:0000256" key="6">
    <source>
        <dbReference type="SAM" id="MobiDB-lite"/>
    </source>
</evidence>
<dbReference type="Proteomes" id="UP001212498">
    <property type="component" value="Unassembled WGS sequence"/>
</dbReference>